<accession>A0A6G1J2I2</accession>
<name>A0A6G1J2I2_9PLEO</name>
<proteinExistence type="predicted"/>
<dbReference type="Proteomes" id="UP000799291">
    <property type="component" value="Unassembled WGS sequence"/>
</dbReference>
<protein>
    <submittedName>
        <fullName evidence="1">Uncharacterized protein</fullName>
    </submittedName>
</protein>
<organism evidence="1 2">
    <name type="scientific">Lentithecium fluviatile CBS 122367</name>
    <dbReference type="NCBI Taxonomy" id="1168545"/>
    <lineage>
        <taxon>Eukaryota</taxon>
        <taxon>Fungi</taxon>
        <taxon>Dikarya</taxon>
        <taxon>Ascomycota</taxon>
        <taxon>Pezizomycotina</taxon>
        <taxon>Dothideomycetes</taxon>
        <taxon>Pleosporomycetidae</taxon>
        <taxon>Pleosporales</taxon>
        <taxon>Massarineae</taxon>
        <taxon>Lentitheciaceae</taxon>
        <taxon>Lentithecium</taxon>
    </lineage>
</organism>
<dbReference type="AlphaFoldDB" id="A0A6G1J2I2"/>
<dbReference type="EMBL" id="MU005580">
    <property type="protein sequence ID" value="KAF2684722.1"/>
    <property type="molecule type" value="Genomic_DNA"/>
</dbReference>
<keyword evidence="2" id="KW-1185">Reference proteome</keyword>
<sequence>MSTTGATTLIEQRRSCPQATGGKTGLLHSWMSGPGRPTRRLWVLTDSPINLSRRLFQNWAMMRFRCVMPIDGQCCGIIGSQGCDPQLDLQDSTLDNILSLTEIASDFSPSDNSAKLSEMLSLLGSCFCMVGSAASMVGVAVTRLSHIGSCPYSR</sequence>
<evidence type="ECO:0000313" key="2">
    <source>
        <dbReference type="Proteomes" id="UP000799291"/>
    </source>
</evidence>
<reference evidence="1" key="1">
    <citation type="journal article" date="2020" name="Stud. Mycol.">
        <title>101 Dothideomycetes genomes: a test case for predicting lifestyles and emergence of pathogens.</title>
        <authorList>
            <person name="Haridas S."/>
            <person name="Albert R."/>
            <person name="Binder M."/>
            <person name="Bloem J."/>
            <person name="Labutti K."/>
            <person name="Salamov A."/>
            <person name="Andreopoulos B."/>
            <person name="Baker S."/>
            <person name="Barry K."/>
            <person name="Bills G."/>
            <person name="Bluhm B."/>
            <person name="Cannon C."/>
            <person name="Castanera R."/>
            <person name="Culley D."/>
            <person name="Daum C."/>
            <person name="Ezra D."/>
            <person name="Gonzalez J."/>
            <person name="Henrissat B."/>
            <person name="Kuo A."/>
            <person name="Liang C."/>
            <person name="Lipzen A."/>
            <person name="Lutzoni F."/>
            <person name="Magnuson J."/>
            <person name="Mondo S."/>
            <person name="Nolan M."/>
            <person name="Ohm R."/>
            <person name="Pangilinan J."/>
            <person name="Park H.-J."/>
            <person name="Ramirez L."/>
            <person name="Alfaro M."/>
            <person name="Sun H."/>
            <person name="Tritt A."/>
            <person name="Yoshinaga Y."/>
            <person name="Zwiers L.-H."/>
            <person name="Turgeon B."/>
            <person name="Goodwin S."/>
            <person name="Spatafora J."/>
            <person name="Crous P."/>
            <person name="Grigoriev I."/>
        </authorList>
    </citation>
    <scope>NUCLEOTIDE SEQUENCE</scope>
    <source>
        <strain evidence="1">CBS 122367</strain>
    </source>
</reference>
<evidence type="ECO:0000313" key="1">
    <source>
        <dbReference type="EMBL" id="KAF2684722.1"/>
    </source>
</evidence>
<gene>
    <name evidence="1" type="ORF">K458DRAFT_403704</name>
</gene>